<proteinExistence type="predicted"/>
<comment type="caution">
    <text evidence="2">The sequence shown here is derived from an EMBL/GenBank/DDBJ whole genome shotgun (WGS) entry which is preliminary data.</text>
</comment>
<organism evidence="2 3">
    <name type="scientific">Morella rubra</name>
    <name type="common">Chinese bayberry</name>
    <dbReference type="NCBI Taxonomy" id="262757"/>
    <lineage>
        <taxon>Eukaryota</taxon>
        <taxon>Viridiplantae</taxon>
        <taxon>Streptophyta</taxon>
        <taxon>Embryophyta</taxon>
        <taxon>Tracheophyta</taxon>
        <taxon>Spermatophyta</taxon>
        <taxon>Magnoliopsida</taxon>
        <taxon>eudicotyledons</taxon>
        <taxon>Gunneridae</taxon>
        <taxon>Pentapetalae</taxon>
        <taxon>rosids</taxon>
        <taxon>fabids</taxon>
        <taxon>Fagales</taxon>
        <taxon>Myricaceae</taxon>
        <taxon>Morella</taxon>
    </lineage>
</organism>
<keyword evidence="1" id="KW-0175">Coiled coil</keyword>
<dbReference type="AlphaFoldDB" id="A0A6A1WNU0"/>
<protein>
    <submittedName>
        <fullName evidence="2">Uncharacterized protein</fullName>
    </submittedName>
</protein>
<evidence type="ECO:0000256" key="1">
    <source>
        <dbReference type="SAM" id="Coils"/>
    </source>
</evidence>
<feature type="coiled-coil region" evidence="1">
    <location>
        <begin position="220"/>
        <end position="247"/>
    </location>
</feature>
<evidence type="ECO:0000313" key="3">
    <source>
        <dbReference type="Proteomes" id="UP000516437"/>
    </source>
</evidence>
<dbReference type="EMBL" id="RXIC02000019">
    <property type="protein sequence ID" value="KAB1226959.1"/>
    <property type="molecule type" value="Genomic_DNA"/>
</dbReference>
<name>A0A6A1WNU0_9ROSI</name>
<sequence>MHAKQPLSMPSIYTLTRHPLIIATRKHQKSLSSSDEDVEVPRHSLTINEQSSMEHCLIVMEKRLKEIKLMLLESKKALDLVWEDIMQRIDDVELDLVKEMKKRFMQRIDDVELDFVKDMKKRFEEIELMLLELKKALYLGREAIIIDEIEPSFSVFNMLEVFSFLGDEGAEVPPHLLTTHEQFSSSYMIWQRLVDTRIDSLEQDGLTRVMEEMERIIGVLDKAITSLEAMEKRLKEIELMQLEVKKAHDLGREDII</sequence>
<keyword evidence="3" id="KW-1185">Reference proteome</keyword>
<evidence type="ECO:0000313" key="2">
    <source>
        <dbReference type="EMBL" id="KAB1226959.1"/>
    </source>
</evidence>
<dbReference type="Proteomes" id="UP000516437">
    <property type="component" value="Chromosome 1"/>
</dbReference>
<gene>
    <name evidence="2" type="ORF">CJ030_MR1G022261</name>
</gene>
<accession>A0A6A1WNU0</accession>
<reference evidence="2 3" key="1">
    <citation type="journal article" date="2019" name="Plant Biotechnol. J.">
        <title>The red bayberry genome and genetic basis of sex determination.</title>
        <authorList>
            <person name="Jia H.M."/>
            <person name="Jia H.J."/>
            <person name="Cai Q.L."/>
            <person name="Wang Y."/>
            <person name="Zhao H.B."/>
            <person name="Yang W.F."/>
            <person name="Wang G.Y."/>
            <person name="Li Y.H."/>
            <person name="Zhan D.L."/>
            <person name="Shen Y.T."/>
            <person name="Niu Q.F."/>
            <person name="Chang L."/>
            <person name="Qiu J."/>
            <person name="Zhao L."/>
            <person name="Xie H.B."/>
            <person name="Fu W.Y."/>
            <person name="Jin J."/>
            <person name="Li X.W."/>
            <person name="Jiao Y."/>
            <person name="Zhou C.C."/>
            <person name="Tu T."/>
            <person name="Chai C.Y."/>
            <person name="Gao J.L."/>
            <person name="Fan L.J."/>
            <person name="van de Weg E."/>
            <person name="Wang J.Y."/>
            <person name="Gao Z.S."/>
        </authorList>
    </citation>
    <scope>NUCLEOTIDE SEQUENCE [LARGE SCALE GENOMIC DNA]</scope>
    <source>
        <tissue evidence="2">Leaves</tissue>
    </source>
</reference>